<proteinExistence type="predicted"/>
<evidence type="ECO:0000256" key="1">
    <source>
        <dbReference type="SAM" id="Phobius"/>
    </source>
</evidence>
<reference evidence="3" key="2">
    <citation type="submission" date="2018-11" db="EMBL/GenBank/DDBJ databases">
        <title>Proposal to divide the Flavobacteriaceae and reorganize its genera based on Amino Acid Identity values calculated from whole genome sequences.</title>
        <authorList>
            <person name="Nicholson A.C."/>
            <person name="Gulvik C.A."/>
            <person name="Whitney A.M."/>
            <person name="Humrighouse B.W."/>
            <person name="Bell M."/>
            <person name="Holmens B."/>
            <person name="Steigerwalt A."/>
            <person name="Villarma A."/>
            <person name="Sheth M."/>
            <person name="Batra D."/>
            <person name="Pryor J."/>
            <person name="Bernardet J.-F."/>
            <person name="Hugo C."/>
            <person name="Kampfer P."/>
            <person name="Newman J."/>
            <person name="Mcquiston J.R."/>
        </authorList>
    </citation>
    <scope>NUCLEOTIDE SEQUENCE [LARGE SCALE GENOMIC DNA]</scope>
    <source>
        <strain evidence="3">H3056</strain>
    </source>
</reference>
<dbReference type="Proteomes" id="UP000270224">
    <property type="component" value="Unassembled WGS sequence"/>
</dbReference>
<name>A0A3N0WSF5_9FLAO</name>
<keyword evidence="1" id="KW-0472">Membrane</keyword>
<keyword evidence="1" id="KW-0812">Transmembrane</keyword>
<keyword evidence="1" id="KW-1133">Transmembrane helix</keyword>
<feature type="transmembrane region" description="Helical" evidence="1">
    <location>
        <begin position="20"/>
        <end position="40"/>
    </location>
</feature>
<organism evidence="2 3">
    <name type="scientific">Kaistella daneshvariae</name>
    <dbReference type="NCBI Taxonomy" id="2487074"/>
    <lineage>
        <taxon>Bacteria</taxon>
        <taxon>Pseudomonadati</taxon>
        <taxon>Bacteroidota</taxon>
        <taxon>Flavobacteriia</taxon>
        <taxon>Flavobacteriales</taxon>
        <taxon>Weeksellaceae</taxon>
        <taxon>Chryseobacterium group</taxon>
        <taxon>Kaistella</taxon>
    </lineage>
</organism>
<feature type="transmembrane region" description="Helical" evidence="1">
    <location>
        <begin position="46"/>
        <end position="65"/>
    </location>
</feature>
<evidence type="ECO:0000313" key="3">
    <source>
        <dbReference type="Proteomes" id="UP000270224"/>
    </source>
</evidence>
<dbReference type="RefSeq" id="WP_123266341.1">
    <property type="nucleotide sequence ID" value="NZ_RJUG01000004.1"/>
</dbReference>
<protein>
    <recommendedName>
        <fullName evidence="4">Polysaccharide biosynthesis protein</fullName>
    </recommendedName>
</protein>
<dbReference type="OrthoDB" id="1186186at2"/>
<dbReference type="EMBL" id="RJUG01000004">
    <property type="protein sequence ID" value="ROI08030.1"/>
    <property type="molecule type" value="Genomic_DNA"/>
</dbReference>
<dbReference type="AlphaFoldDB" id="A0A3N0WSF5"/>
<sequence>METLQLFISDFFKNKGQHVFLSLLVAKICAFAGSLFIIKLLPESEFGMISIVASVFAIFLPFSGFGSQQSLLRYGALQENDLDKKQLSAFLLKEGF</sequence>
<evidence type="ECO:0000313" key="2">
    <source>
        <dbReference type="EMBL" id="ROI08030.1"/>
    </source>
</evidence>
<comment type="caution">
    <text evidence="2">The sequence shown here is derived from an EMBL/GenBank/DDBJ whole genome shotgun (WGS) entry which is preliminary data.</text>
</comment>
<accession>A0A3N0WSF5</accession>
<reference evidence="3" key="1">
    <citation type="submission" date="2018-11" db="EMBL/GenBank/DDBJ databases">
        <title>Proposal to divide the Flavobacteriaceae and reorganize its genera based on Amino Acid Identity values calculated from whole genome sequences.</title>
        <authorList>
            <person name="Nicholson A.C."/>
            <person name="Gulvik C.A."/>
            <person name="Whitney A.M."/>
            <person name="Humrighouse B.W."/>
            <person name="Bell M."/>
            <person name="Holmes B."/>
            <person name="Steigerwalt A."/>
            <person name="Villarma A."/>
            <person name="Sheth M."/>
            <person name="Batra D."/>
            <person name="Pryor J."/>
            <person name="Bernardet J.-F."/>
            <person name="Hugo C."/>
            <person name="Kampfer P."/>
            <person name="Newman J."/>
            <person name="Mcquiston J.R."/>
        </authorList>
    </citation>
    <scope>NUCLEOTIDE SEQUENCE [LARGE SCALE GENOMIC DNA]</scope>
    <source>
        <strain evidence="3">H3056</strain>
    </source>
</reference>
<evidence type="ECO:0008006" key="4">
    <source>
        <dbReference type="Google" id="ProtNLM"/>
    </source>
</evidence>
<gene>
    <name evidence="2" type="ORF">EGI11_10250</name>
</gene>